<sequence>MAFESRATDLVAGESDFGTDVYVVDRASGAIASPTPGDVSSSLASLSRTGRFLAFQRDGQSTVLDRSTGADRPIPVVPGGEPEVAADGRRVVLTGRRVDGAVQALVATYLG</sequence>
<dbReference type="InterPro" id="IPR011044">
    <property type="entry name" value="Quino_amine_DH_bsu"/>
</dbReference>
<name>A0AAE9Y541_9ACTN</name>
<dbReference type="SUPFAM" id="SSF50969">
    <property type="entry name" value="YVTN repeat-like/Quinoprotein amine dehydrogenase"/>
    <property type="match status" value="1"/>
</dbReference>
<gene>
    <name evidence="1" type="ORF">PO878_19075</name>
</gene>
<keyword evidence="2" id="KW-1185">Reference proteome</keyword>
<dbReference type="EMBL" id="CP116942">
    <property type="protein sequence ID" value="WCO66604.1"/>
    <property type="molecule type" value="Genomic_DNA"/>
</dbReference>
<evidence type="ECO:0000313" key="2">
    <source>
        <dbReference type="Proteomes" id="UP001216390"/>
    </source>
</evidence>
<dbReference type="Gene3D" id="2.120.10.30">
    <property type="entry name" value="TolB, C-terminal domain"/>
    <property type="match status" value="1"/>
</dbReference>
<dbReference type="AlphaFoldDB" id="A0AAE9Y541"/>
<protein>
    <submittedName>
        <fullName evidence="1">Uncharacterized protein</fullName>
    </submittedName>
</protein>
<dbReference type="InterPro" id="IPR011042">
    <property type="entry name" value="6-blade_b-propeller_TolB-like"/>
</dbReference>
<accession>A0AAE9Y541</accession>
<dbReference type="RefSeq" id="WP_272736127.1">
    <property type="nucleotide sequence ID" value="NZ_CP116942.1"/>
</dbReference>
<evidence type="ECO:0000313" key="1">
    <source>
        <dbReference type="EMBL" id="WCO66604.1"/>
    </source>
</evidence>
<reference evidence="1" key="1">
    <citation type="submission" date="2023-01" db="EMBL/GenBank/DDBJ databases">
        <title>The diversity of Class Acidimicrobiia in South China Sea sediment environments and the proposal of Iamia marina sp. nov., a novel species of the genus Iamia.</title>
        <authorList>
            <person name="He Y."/>
            <person name="Tian X."/>
        </authorList>
    </citation>
    <scope>NUCLEOTIDE SEQUENCE</scope>
    <source>
        <strain evidence="1">DSM 19957</strain>
    </source>
</reference>
<dbReference type="Proteomes" id="UP001216390">
    <property type="component" value="Chromosome"/>
</dbReference>
<dbReference type="KEGG" id="ima:PO878_19075"/>
<organism evidence="1 2">
    <name type="scientific">Iamia majanohamensis</name>
    <dbReference type="NCBI Taxonomy" id="467976"/>
    <lineage>
        <taxon>Bacteria</taxon>
        <taxon>Bacillati</taxon>
        <taxon>Actinomycetota</taxon>
        <taxon>Acidimicrobiia</taxon>
        <taxon>Acidimicrobiales</taxon>
        <taxon>Iamiaceae</taxon>
        <taxon>Iamia</taxon>
    </lineage>
</organism>
<proteinExistence type="predicted"/>